<evidence type="ECO:0000313" key="2">
    <source>
        <dbReference type="Proteomes" id="UP000000343"/>
    </source>
</evidence>
<dbReference type="Gene3D" id="3.40.50.300">
    <property type="entry name" value="P-loop containing nucleotide triphosphate hydrolases"/>
    <property type="match status" value="1"/>
</dbReference>
<gene>
    <name evidence="1" type="ordered locus">AciX9_0802</name>
</gene>
<reference evidence="2" key="1">
    <citation type="submission" date="2011-01" db="EMBL/GenBank/DDBJ databases">
        <title>Complete sequence of chromosome of Acidobacterium sp. MP5ACTX9.</title>
        <authorList>
            <consortium name="US DOE Joint Genome Institute"/>
            <person name="Lucas S."/>
            <person name="Copeland A."/>
            <person name="Lapidus A."/>
            <person name="Cheng J.-F."/>
            <person name="Goodwin L."/>
            <person name="Pitluck S."/>
            <person name="Teshima H."/>
            <person name="Detter J.C."/>
            <person name="Han C."/>
            <person name="Tapia R."/>
            <person name="Land M."/>
            <person name="Hauser L."/>
            <person name="Kyrpides N."/>
            <person name="Ivanova N."/>
            <person name="Ovchinnikova G."/>
            <person name="Pagani I."/>
            <person name="Rawat S.R."/>
            <person name="Mannisto M."/>
            <person name="Haggblom M.M."/>
            <person name="Woyke T."/>
        </authorList>
    </citation>
    <scope>NUCLEOTIDE SEQUENCE [LARGE SCALE GENOMIC DNA]</scope>
    <source>
        <strain evidence="2">MP5ACTX9</strain>
    </source>
</reference>
<dbReference type="PaxDb" id="1198114-AciX9_0802"/>
<dbReference type="AlphaFoldDB" id="E8X104"/>
<protein>
    <recommendedName>
        <fullName evidence="3">HPr kinase</fullName>
    </recommendedName>
</protein>
<proteinExistence type="predicted"/>
<dbReference type="InterPro" id="IPR027417">
    <property type="entry name" value="P-loop_NTPase"/>
</dbReference>
<organism evidence="2">
    <name type="scientific">Granulicella tundricola (strain ATCC BAA-1859 / DSM 23138 / MP5ACTX9)</name>
    <dbReference type="NCBI Taxonomy" id="1198114"/>
    <lineage>
        <taxon>Bacteria</taxon>
        <taxon>Pseudomonadati</taxon>
        <taxon>Acidobacteriota</taxon>
        <taxon>Terriglobia</taxon>
        <taxon>Terriglobales</taxon>
        <taxon>Acidobacteriaceae</taxon>
        <taxon>Granulicella</taxon>
    </lineage>
</organism>
<name>E8X104_GRATM</name>
<dbReference type="SUPFAM" id="SSF53795">
    <property type="entry name" value="PEP carboxykinase-like"/>
    <property type="match status" value="1"/>
</dbReference>
<evidence type="ECO:0008006" key="3">
    <source>
        <dbReference type="Google" id="ProtNLM"/>
    </source>
</evidence>
<dbReference type="Proteomes" id="UP000000343">
    <property type="component" value="Chromosome"/>
</dbReference>
<dbReference type="eggNOG" id="COG0470">
    <property type="taxonomic scope" value="Bacteria"/>
</dbReference>
<evidence type="ECO:0000313" key="1">
    <source>
        <dbReference type="EMBL" id="ADW67870.1"/>
    </source>
</evidence>
<dbReference type="HOGENOM" id="CLU_1080791_0_0_0"/>
<dbReference type="KEGG" id="acm:AciX9_0802"/>
<keyword evidence="2" id="KW-1185">Reference proteome</keyword>
<dbReference type="EMBL" id="CP002480">
    <property type="protein sequence ID" value="ADW67870.1"/>
    <property type="molecule type" value="Genomic_DNA"/>
</dbReference>
<dbReference type="STRING" id="1198114.AciX9_0802"/>
<accession>E8X104</accession>
<sequence length="257" mass="27273">MPGDEAGGHADLWIVREDAEGVGVHAEVGRYLVSDDGIVIDVPGIVLFSYRHGTASLGVQVHPGAEPELVETMLVSTALPAVLWMRGRVVLHAAVAVLPGMREAIAFAGPSGCGKSSLLQQLVRQGARIVAEDACVLSPGELMACGLPGLILMRAASSDELDRRIEVPVALEQQLGSARLGALVVLTDRGEPVRRLRGAAALEALLKNLHRPSVPRLLGQMPGLLPQFALLLRQLPVYSVHRSIGVEELKGLSRIVD</sequence>